<dbReference type="EMBL" id="CATOUU010000264">
    <property type="protein sequence ID" value="CAI9922874.1"/>
    <property type="molecule type" value="Genomic_DNA"/>
</dbReference>
<name>A0AA86NP35_9EUKA</name>
<gene>
    <name evidence="2" type="ORF">HINF_LOCUS10519</name>
    <name evidence="3" type="ORF">HINF_LOCUS52369</name>
</gene>
<dbReference type="Gene3D" id="1.20.120.20">
    <property type="entry name" value="Apolipoprotein"/>
    <property type="match status" value="1"/>
</dbReference>
<evidence type="ECO:0000313" key="4">
    <source>
        <dbReference type="Proteomes" id="UP001642409"/>
    </source>
</evidence>
<reference evidence="3 4" key="2">
    <citation type="submission" date="2024-07" db="EMBL/GenBank/DDBJ databases">
        <authorList>
            <person name="Akdeniz Z."/>
        </authorList>
    </citation>
    <scope>NUCLEOTIDE SEQUENCE [LARGE SCALE GENOMIC DNA]</scope>
</reference>
<evidence type="ECO:0000313" key="3">
    <source>
        <dbReference type="EMBL" id="CAL6066458.1"/>
    </source>
</evidence>
<comment type="caution">
    <text evidence="2">The sequence shown here is derived from an EMBL/GenBank/DDBJ whole genome shotgun (WGS) entry which is preliminary data.</text>
</comment>
<dbReference type="EMBL" id="CAXDID020000261">
    <property type="protein sequence ID" value="CAL6066458.1"/>
    <property type="molecule type" value="Genomic_DNA"/>
</dbReference>
<organism evidence="2">
    <name type="scientific">Hexamita inflata</name>
    <dbReference type="NCBI Taxonomy" id="28002"/>
    <lineage>
        <taxon>Eukaryota</taxon>
        <taxon>Metamonada</taxon>
        <taxon>Diplomonadida</taxon>
        <taxon>Hexamitidae</taxon>
        <taxon>Hexamitinae</taxon>
        <taxon>Hexamita</taxon>
    </lineage>
</organism>
<dbReference type="Proteomes" id="UP001642409">
    <property type="component" value="Unassembled WGS sequence"/>
</dbReference>
<accession>A0AA86NP35</accession>
<evidence type="ECO:0000256" key="1">
    <source>
        <dbReference type="SAM" id="Coils"/>
    </source>
</evidence>
<feature type="coiled-coil region" evidence="1">
    <location>
        <begin position="286"/>
        <end position="317"/>
    </location>
</feature>
<dbReference type="AlphaFoldDB" id="A0AA86NP35"/>
<keyword evidence="1" id="KW-0175">Coiled coil</keyword>
<sequence>MASGNQLSAVTLKSMNVLVIDQCNIQYRFKSKYAAGIIQTLNTTNLSCIITNSAIIGYNLIVSEFNGYLISQAYVKSKIIVENVTICQDNTTNTFGISEQIVLVGIQKKFCENICKTGIPTYGLCQDQIQNGIINEFTQICLYPFIFLSNKCICDVGYTLNISRCVDILETLTQLDIQIASNVSQIYQNMQSNISKMNEIILYNFNTVDSRIYQNISNVNNLIANNVSQLYNDLNSNFTYLRTQLIQNISTLDSNIQKNSTNLQNIISDNFKTNEYNLQRNTTTLLQLINTNYNSLNTNLQDMKNSLLQQMTQLNSNTLNYASSTYLKQTDFNSRTQQLTQNLQSYSQTQATNALNQANTNSYTWYQSALQQVQSQYALKTDLFSNCLLGVCDVAITQNCHSGGGGGTICSKKQYRVRYFVQSGSSCICK</sequence>
<proteinExistence type="predicted"/>
<reference evidence="2" key="1">
    <citation type="submission" date="2023-06" db="EMBL/GenBank/DDBJ databases">
        <authorList>
            <person name="Kurt Z."/>
        </authorList>
    </citation>
    <scope>NUCLEOTIDE SEQUENCE</scope>
</reference>
<evidence type="ECO:0000313" key="2">
    <source>
        <dbReference type="EMBL" id="CAI9922874.1"/>
    </source>
</evidence>
<protein>
    <submittedName>
        <fullName evidence="2">Uncharacterized protein</fullName>
    </submittedName>
</protein>
<keyword evidence="4" id="KW-1185">Reference proteome</keyword>